<name>A0A543NFG9_9ACTN</name>
<feature type="compositionally biased region" description="Low complexity" evidence="1">
    <location>
        <begin position="182"/>
        <end position="193"/>
    </location>
</feature>
<dbReference type="AlphaFoldDB" id="A0A543NFG9"/>
<dbReference type="OrthoDB" id="3483941at2"/>
<feature type="compositionally biased region" description="Basic and acidic residues" evidence="1">
    <location>
        <begin position="280"/>
        <end position="306"/>
    </location>
</feature>
<sequence length="322" mass="35462">MTWFKVDDSFHSHPKALAASLAALGLWSVAGAWAGNHLTDGGIPDHVVPLLSRGQPELADELVAAGLWKRVEGGYQFHEWAERNPSRSDVEATRSQSSSGAIVGNHRRWHVAKGIVKSDCPLCQEEQEQDSDRGTDRGADSDPDRTPNPPGPSRPDPARPDPSDDTRRQDPSGGVGGDADADASGQTDTTKPTKSTKKKTDRGHRLPDDFAVSEEMAAWARENAPSCGRADHEAFCDYWRSVPGQQGRKRDWVATWRNWMRREHERRTSRTSHTRARSSTTDDRAAQALEAGREAQRERESHESSQHEIQQQQALAALTGGG</sequence>
<evidence type="ECO:0000313" key="3">
    <source>
        <dbReference type="Proteomes" id="UP000317422"/>
    </source>
</evidence>
<dbReference type="RefSeq" id="WP_141921820.1">
    <property type="nucleotide sequence ID" value="NZ_VFQC01000001.1"/>
</dbReference>
<feature type="region of interest" description="Disordered" evidence="1">
    <location>
        <begin position="262"/>
        <end position="322"/>
    </location>
</feature>
<feature type="compositionally biased region" description="Basic and acidic residues" evidence="1">
    <location>
        <begin position="130"/>
        <end position="145"/>
    </location>
</feature>
<evidence type="ECO:0000313" key="2">
    <source>
        <dbReference type="EMBL" id="TQN30585.1"/>
    </source>
</evidence>
<proteinExistence type="predicted"/>
<accession>A0A543NFG9</accession>
<feature type="compositionally biased region" description="Pro residues" evidence="1">
    <location>
        <begin position="146"/>
        <end position="155"/>
    </location>
</feature>
<organism evidence="2 3">
    <name type="scientific">Haloactinospora alba</name>
    <dbReference type="NCBI Taxonomy" id="405555"/>
    <lineage>
        <taxon>Bacteria</taxon>
        <taxon>Bacillati</taxon>
        <taxon>Actinomycetota</taxon>
        <taxon>Actinomycetes</taxon>
        <taxon>Streptosporangiales</taxon>
        <taxon>Nocardiopsidaceae</taxon>
        <taxon>Haloactinospora</taxon>
    </lineage>
</organism>
<reference evidence="2 3" key="1">
    <citation type="submission" date="2019-06" db="EMBL/GenBank/DDBJ databases">
        <title>Sequencing the genomes of 1000 actinobacteria strains.</title>
        <authorList>
            <person name="Klenk H.-P."/>
        </authorList>
    </citation>
    <scope>NUCLEOTIDE SEQUENCE [LARGE SCALE GENOMIC DNA]</scope>
    <source>
        <strain evidence="2 3">DSM 45015</strain>
    </source>
</reference>
<feature type="region of interest" description="Disordered" evidence="1">
    <location>
        <begin position="84"/>
        <end position="105"/>
    </location>
</feature>
<feature type="region of interest" description="Disordered" evidence="1">
    <location>
        <begin position="120"/>
        <end position="209"/>
    </location>
</feature>
<protein>
    <submittedName>
        <fullName evidence="2">Uncharacterized protein</fullName>
    </submittedName>
</protein>
<dbReference type="EMBL" id="VFQC01000001">
    <property type="protein sequence ID" value="TQN30585.1"/>
    <property type="molecule type" value="Genomic_DNA"/>
</dbReference>
<dbReference type="Proteomes" id="UP000317422">
    <property type="component" value="Unassembled WGS sequence"/>
</dbReference>
<gene>
    <name evidence="2" type="ORF">FHX37_0467</name>
</gene>
<feature type="compositionally biased region" description="Basic and acidic residues" evidence="1">
    <location>
        <begin position="156"/>
        <end position="170"/>
    </location>
</feature>
<comment type="caution">
    <text evidence="2">The sequence shown here is derived from an EMBL/GenBank/DDBJ whole genome shotgun (WGS) entry which is preliminary data.</text>
</comment>
<keyword evidence="3" id="KW-1185">Reference proteome</keyword>
<evidence type="ECO:0000256" key="1">
    <source>
        <dbReference type="SAM" id="MobiDB-lite"/>
    </source>
</evidence>